<comment type="caution">
    <text evidence="1">The sequence shown here is derived from an EMBL/GenBank/DDBJ whole genome shotgun (WGS) entry which is preliminary data.</text>
</comment>
<gene>
    <name evidence="1" type="ORF">M9458_011378</name>
</gene>
<organism evidence="1 2">
    <name type="scientific">Cirrhinus mrigala</name>
    <name type="common">Mrigala</name>
    <dbReference type="NCBI Taxonomy" id="683832"/>
    <lineage>
        <taxon>Eukaryota</taxon>
        <taxon>Metazoa</taxon>
        <taxon>Chordata</taxon>
        <taxon>Craniata</taxon>
        <taxon>Vertebrata</taxon>
        <taxon>Euteleostomi</taxon>
        <taxon>Actinopterygii</taxon>
        <taxon>Neopterygii</taxon>
        <taxon>Teleostei</taxon>
        <taxon>Ostariophysi</taxon>
        <taxon>Cypriniformes</taxon>
        <taxon>Cyprinidae</taxon>
        <taxon>Labeoninae</taxon>
        <taxon>Labeonini</taxon>
        <taxon>Cirrhinus</taxon>
    </lineage>
</organism>
<evidence type="ECO:0000313" key="1">
    <source>
        <dbReference type="EMBL" id="KAL0193082.1"/>
    </source>
</evidence>
<accession>A0ABD0R3P0</accession>
<feature type="non-terminal residue" evidence="1">
    <location>
        <position position="1"/>
    </location>
</feature>
<protein>
    <submittedName>
        <fullName evidence="1">Uncharacterized protein</fullName>
    </submittedName>
</protein>
<keyword evidence="2" id="KW-1185">Reference proteome</keyword>
<dbReference type="Proteomes" id="UP001529510">
    <property type="component" value="Unassembled WGS sequence"/>
</dbReference>
<reference evidence="1 2" key="1">
    <citation type="submission" date="2024-05" db="EMBL/GenBank/DDBJ databases">
        <title>Genome sequencing and assembly of Indian major carp, Cirrhinus mrigala (Hamilton, 1822).</title>
        <authorList>
            <person name="Mohindra V."/>
            <person name="Chowdhury L.M."/>
            <person name="Lal K."/>
            <person name="Jena J.K."/>
        </authorList>
    </citation>
    <scope>NUCLEOTIDE SEQUENCE [LARGE SCALE GENOMIC DNA]</scope>
    <source>
        <strain evidence="1">CM1030</strain>
        <tissue evidence="1">Blood</tissue>
    </source>
</reference>
<dbReference type="EMBL" id="JAMKFB020000005">
    <property type="protein sequence ID" value="KAL0193082.1"/>
    <property type="molecule type" value="Genomic_DNA"/>
</dbReference>
<evidence type="ECO:0000313" key="2">
    <source>
        <dbReference type="Proteomes" id="UP001529510"/>
    </source>
</evidence>
<dbReference type="AlphaFoldDB" id="A0ABD0R3P0"/>
<name>A0ABD0R3P0_CIRMR</name>
<proteinExistence type="predicted"/>
<sequence>PAVIKPPSLTQRVIVSVLSEAAKNAKLLREFQLIPKLLLTLRDQSLSQPTIAAIGNGFPNSYDLLR</sequence>